<dbReference type="AlphaFoldDB" id="A0A8K0XUY0"/>
<sequence length="168" mass="19539">MWKKVSCLVVCVWLDFFAFRLLCRDGGWSLLALVVWCFSRDQLVTPALLFFPLLHTHTHRSPHVFIPLCFYTPLSFYNLQGSAFSLSRSLSLGWKLKLFYFYRHTWLPSLMFSLARPFLARSPTPSPPVVCLLPLFHIYILLPRSALRELSPWSLPPDLFSPFHPLTP</sequence>
<dbReference type="Proteomes" id="UP000813824">
    <property type="component" value="Unassembled WGS sequence"/>
</dbReference>
<keyword evidence="2" id="KW-1185">Reference proteome</keyword>
<dbReference type="EMBL" id="JAEVFJ010000001">
    <property type="protein sequence ID" value="KAH8108048.1"/>
    <property type="molecule type" value="Genomic_DNA"/>
</dbReference>
<evidence type="ECO:0000313" key="1">
    <source>
        <dbReference type="EMBL" id="KAH8108048.1"/>
    </source>
</evidence>
<gene>
    <name evidence="1" type="ORF">BXZ70DRAFT_32846</name>
</gene>
<organism evidence="1 2">
    <name type="scientific">Cristinia sonorae</name>
    <dbReference type="NCBI Taxonomy" id="1940300"/>
    <lineage>
        <taxon>Eukaryota</taxon>
        <taxon>Fungi</taxon>
        <taxon>Dikarya</taxon>
        <taxon>Basidiomycota</taxon>
        <taxon>Agaricomycotina</taxon>
        <taxon>Agaricomycetes</taxon>
        <taxon>Agaricomycetidae</taxon>
        <taxon>Agaricales</taxon>
        <taxon>Pleurotineae</taxon>
        <taxon>Stephanosporaceae</taxon>
        <taxon>Cristinia</taxon>
    </lineage>
</organism>
<proteinExistence type="predicted"/>
<evidence type="ECO:0000313" key="2">
    <source>
        <dbReference type="Proteomes" id="UP000813824"/>
    </source>
</evidence>
<name>A0A8K0XUY0_9AGAR</name>
<protein>
    <submittedName>
        <fullName evidence="1">Uncharacterized protein</fullName>
    </submittedName>
</protein>
<accession>A0A8K0XUY0</accession>
<reference evidence="1" key="1">
    <citation type="journal article" date="2021" name="New Phytol.">
        <title>Evolutionary innovations through gain and loss of genes in the ectomycorrhizal Boletales.</title>
        <authorList>
            <person name="Wu G."/>
            <person name="Miyauchi S."/>
            <person name="Morin E."/>
            <person name="Kuo A."/>
            <person name="Drula E."/>
            <person name="Varga T."/>
            <person name="Kohler A."/>
            <person name="Feng B."/>
            <person name="Cao Y."/>
            <person name="Lipzen A."/>
            <person name="Daum C."/>
            <person name="Hundley H."/>
            <person name="Pangilinan J."/>
            <person name="Johnson J."/>
            <person name="Barry K."/>
            <person name="LaButti K."/>
            <person name="Ng V."/>
            <person name="Ahrendt S."/>
            <person name="Min B."/>
            <person name="Choi I.G."/>
            <person name="Park H."/>
            <person name="Plett J.M."/>
            <person name="Magnuson J."/>
            <person name="Spatafora J.W."/>
            <person name="Nagy L.G."/>
            <person name="Henrissat B."/>
            <person name="Grigoriev I.V."/>
            <person name="Yang Z.L."/>
            <person name="Xu J."/>
            <person name="Martin F.M."/>
        </authorList>
    </citation>
    <scope>NUCLEOTIDE SEQUENCE</scope>
    <source>
        <strain evidence="1">KKN 215</strain>
    </source>
</reference>
<comment type="caution">
    <text evidence="1">The sequence shown here is derived from an EMBL/GenBank/DDBJ whole genome shotgun (WGS) entry which is preliminary data.</text>
</comment>